<dbReference type="GO" id="GO:0006892">
    <property type="term" value="P:post-Golgi vesicle-mediated transport"/>
    <property type="evidence" value="ECO:0007669"/>
    <property type="project" value="TreeGrafter"/>
</dbReference>
<dbReference type="OrthoDB" id="443634at2759"/>
<dbReference type="EMBL" id="JWZT01004047">
    <property type="protein sequence ID" value="KII65004.1"/>
    <property type="molecule type" value="Genomic_DNA"/>
</dbReference>
<organism evidence="2 3">
    <name type="scientific">Thelohanellus kitauei</name>
    <name type="common">Myxosporean</name>
    <dbReference type="NCBI Taxonomy" id="669202"/>
    <lineage>
        <taxon>Eukaryota</taxon>
        <taxon>Metazoa</taxon>
        <taxon>Cnidaria</taxon>
        <taxon>Myxozoa</taxon>
        <taxon>Myxosporea</taxon>
        <taxon>Bivalvulida</taxon>
        <taxon>Platysporina</taxon>
        <taxon>Myxobolidae</taxon>
        <taxon>Thelohanellus</taxon>
    </lineage>
</organism>
<evidence type="ECO:0000313" key="2">
    <source>
        <dbReference type="EMBL" id="KII65004.1"/>
    </source>
</evidence>
<dbReference type="GO" id="GO:0005794">
    <property type="term" value="C:Golgi apparatus"/>
    <property type="evidence" value="ECO:0007669"/>
    <property type="project" value="TreeGrafter"/>
</dbReference>
<reference evidence="2 3" key="1">
    <citation type="journal article" date="2014" name="Genome Biol. Evol.">
        <title>The genome of the myxosporean Thelohanellus kitauei shows adaptations to nutrient acquisition within its fish host.</title>
        <authorList>
            <person name="Yang Y."/>
            <person name="Xiong J."/>
            <person name="Zhou Z."/>
            <person name="Huo F."/>
            <person name="Miao W."/>
            <person name="Ran C."/>
            <person name="Liu Y."/>
            <person name="Zhang J."/>
            <person name="Feng J."/>
            <person name="Wang M."/>
            <person name="Wang M."/>
            <person name="Wang L."/>
            <person name="Yao B."/>
        </authorList>
    </citation>
    <scope>NUCLEOTIDE SEQUENCE [LARGE SCALE GENOMIC DNA]</scope>
    <source>
        <strain evidence="2">Wuqing</strain>
    </source>
</reference>
<dbReference type="Gene3D" id="2.10.70.80">
    <property type="match status" value="1"/>
</dbReference>
<comment type="caution">
    <text evidence="2">The sequence shown here is derived from an EMBL/GenBank/DDBJ whole genome shotgun (WGS) entry which is preliminary data.</text>
</comment>
<dbReference type="InterPro" id="IPR031777">
    <property type="entry name" value="Sortilin_C"/>
</dbReference>
<keyword evidence="3" id="KW-1185">Reference proteome</keyword>
<dbReference type="Pfam" id="PF15901">
    <property type="entry name" value="Sortilin_C"/>
    <property type="match status" value="1"/>
</dbReference>
<dbReference type="PANTHER" id="PTHR12106:SF27">
    <property type="entry name" value="SORTILIN-RELATED RECEPTOR"/>
    <property type="match status" value="1"/>
</dbReference>
<evidence type="ECO:0000313" key="3">
    <source>
        <dbReference type="Proteomes" id="UP000031668"/>
    </source>
</evidence>
<gene>
    <name evidence="2" type="ORF">RF11_05981</name>
</gene>
<dbReference type="Proteomes" id="UP000031668">
    <property type="component" value="Unassembled WGS sequence"/>
</dbReference>
<proteinExistence type="predicted"/>
<accession>A0A0C2II32</accession>
<protein>
    <recommendedName>
        <fullName evidence="1">Sortilin C-terminal domain-containing protein</fullName>
    </recommendedName>
</protein>
<name>A0A0C2II32_THEKT</name>
<sequence>MINFSSIDILEEGEILVGVDEQKYLQYFYDDVRVSLDYGMTWEIMNIGSGDHNIVKLITDLEHGYTIGAISENGPTGFFMSIIHLSDIMGIYYFLRFLERGCELSDYIFYTPGSQIRGQCFMGRRGYSYYKKPSSVCVSSKGYLPNINSQACACEQEDYQWYFIHFIN</sequence>
<dbReference type="AlphaFoldDB" id="A0A0C2II32"/>
<dbReference type="GO" id="GO:0016020">
    <property type="term" value="C:membrane"/>
    <property type="evidence" value="ECO:0007669"/>
    <property type="project" value="TreeGrafter"/>
</dbReference>
<evidence type="ECO:0000259" key="1">
    <source>
        <dbReference type="Pfam" id="PF15901"/>
    </source>
</evidence>
<feature type="domain" description="Sortilin C-terminal" evidence="1">
    <location>
        <begin position="94"/>
        <end position="160"/>
    </location>
</feature>
<dbReference type="PANTHER" id="PTHR12106">
    <property type="entry name" value="SORTILIN RELATED"/>
    <property type="match status" value="1"/>
</dbReference>
<dbReference type="InterPro" id="IPR050310">
    <property type="entry name" value="VPS10-sortilin"/>
</dbReference>